<evidence type="ECO:0000313" key="3">
    <source>
        <dbReference type="Proteomes" id="UP000460298"/>
    </source>
</evidence>
<comment type="caution">
    <text evidence="2">The sequence shown here is derived from an EMBL/GenBank/DDBJ whole genome shotgun (WGS) entry which is preliminary data.</text>
</comment>
<evidence type="ECO:0000313" key="2">
    <source>
        <dbReference type="EMBL" id="KAB2932408.1"/>
    </source>
</evidence>
<gene>
    <name evidence="2" type="ORF">F9K24_10795</name>
</gene>
<dbReference type="AlphaFoldDB" id="A0A833H1L2"/>
<feature type="region of interest" description="Disordered" evidence="1">
    <location>
        <begin position="252"/>
        <end position="275"/>
    </location>
</feature>
<organism evidence="2 3">
    <name type="scientific">Leptonema illini</name>
    <dbReference type="NCBI Taxonomy" id="183"/>
    <lineage>
        <taxon>Bacteria</taxon>
        <taxon>Pseudomonadati</taxon>
        <taxon>Spirochaetota</taxon>
        <taxon>Spirochaetia</taxon>
        <taxon>Leptospirales</taxon>
        <taxon>Leptospiraceae</taxon>
        <taxon>Leptonema</taxon>
    </lineage>
</organism>
<dbReference type="Proteomes" id="UP000460298">
    <property type="component" value="Unassembled WGS sequence"/>
</dbReference>
<accession>A0A833H1L2</accession>
<reference evidence="2 3" key="1">
    <citation type="submission" date="2019-10" db="EMBL/GenBank/DDBJ databases">
        <title>Extracellular Electron Transfer in a Candidatus Methanoperedens spp. Enrichment Culture.</title>
        <authorList>
            <person name="Berger S."/>
            <person name="Rangel Shaw D."/>
            <person name="Berben T."/>
            <person name="In 'T Zandt M."/>
            <person name="Frank J."/>
            <person name="Reimann J."/>
            <person name="Jetten M.S.M."/>
            <person name="Welte C.U."/>
        </authorList>
    </citation>
    <scope>NUCLEOTIDE SEQUENCE [LARGE SCALE GENOMIC DNA]</scope>
    <source>
        <strain evidence="2">SB12</strain>
    </source>
</reference>
<sequence>MKISDDRIVFENVFSLETFLHQLDLSGVLRLDDDVLDNRGAVLVKARYPISAELVQRLKGMRGSYPERFSVLMNAELKAAIVRYIAGIAVERIDKWPLMRRLYDLPGHRFRRYIEHALARDGVALACLQTVLDNNEHLDSLLQHALLTMSIVMHGFFRIRMIHIDSFLAGLIFATVDPDGFMAAPMDESALNAHKSDALQKCNVFKASENVVDAIVRQRPVTAQAEEISEAEIERSSRTDMLMDDFLSLEGSDTGDDSEGDSARDPLDRQNQSEHNEAAAHVIAEALHICRYILYLRARLKPEDHLVREIATRLAYNAKKGLFSMRLVNPLLGVFREYEKEIRAVMHVAAVELKCLYLPSAWAYPKPRPTQMICRLHVLDCPKLKSGWNLTVVSPTEAYGWIGVTLNPGQYLKCELEEEFKGVFD</sequence>
<name>A0A833H1L2_9LEPT</name>
<dbReference type="EMBL" id="WBUI01000009">
    <property type="protein sequence ID" value="KAB2932408.1"/>
    <property type="molecule type" value="Genomic_DNA"/>
</dbReference>
<evidence type="ECO:0000256" key="1">
    <source>
        <dbReference type="SAM" id="MobiDB-lite"/>
    </source>
</evidence>
<protein>
    <submittedName>
        <fullName evidence="2">Uncharacterized protein</fullName>
    </submittedName>
</protein>
<feature type="compositionally biased region" description="Basic and acidic residues" evidence="1">
    <location>
        <begin position="261"/>
        <end position="275"/>
    </location>
</feature>
<proteinExistence type="predicted"/>